<dbReference type="EMBL" id="VDGI01000003">
    <property type="protein sequence ID" value="TQR20770.1"/>
    <property type="molecule type" value="Genomic_DNA"/>
</dbReference>
<feature type="domain" description="DUF5643" evidence="3">
    <location>
        <begin position="227"/>
        <end position="337"/>
    </location>
</feature>
<sequence>MQIMFEKEEKMLNESKKKLEQTEIPDHQINDAIQQGILKAKDKKRKRKKTLWTLTVAALLILTFITSIRVSPAFANAVASIPGMERFVHLIQFDKGLEAIIENEYYEPIGVSQIKDNMTFTIDGVIIDETGAEIFYTLEAPHSIKNIDYNKIDLLNDNRSLIGSIGYNSPRQEHPNRKVDKFSFVFVKPEQFTSNEFEITFQIERDNDKITTFNVPFTLKNDLKNGKVYTLNQEVEMDGQKMLVKDIMVYPLRVAVNIEFEEQNDMEILQFEDMRIEDENGEVWSSIQNGTSGFGGVENKERTYFLQSNYFKEPKELYFKFDKVQSLPKEESYLLVDFGKKQVLKQPSEGKIEITNIHSNSLEMKYRPIRENHSYSLFSQGKNANGGVVEIPTQSTWNDEEYQYSEITLDAADIINPVKIDFVAYPNYLDGSVSIQIK</sequence>
<dbReference type="Proteomes" id="UP000316626">
    <property type="component" value="Unassembled WGS sequence"/>
</dbReference>
<evidence type="ECO:0000313" key="4">
    <source>
        <dbReference type="EMBL" id="TQR20770.1"/>
    </source>
</evidence>
<feature type="transmembrane region" description="Helical" evidence="1">
    <location>
        <begin position="51"/>
        <end position="70"/>
    </location>
</feature>
<reference evidence="4 5" key="1">
    <citation type="submission" date="2019-06" db="EMBL/GenBank/DDBJ databases">
        <title>Psychrobacillus vulpis sp. nov., a new species isolated from feces of a red fox that inhabits in The Tablas de Daimiel Natural Park, Albacete, Spain.</title>
        <authorList>
            <person name="Rodriguez M."/>
            <person name="Reina J.C."/>
            <person name="Bejar V."/>
            <person name="Llamas I."/>
        </authorList>
    </citation>
    <scope>NUCLEOTIDE SEQUENCE [LARGE SCALE GENOMIC DNA]</scope>
    <source>
        <strain evidence="4 5">Z8</strain>
    </source>
</reference>
<dbReference type="Pfam" id="PF18705">
    <property type="entry name" value="DUF5643"/>
    <property type="match status" value="1"/>
</dbReference>
<keyword evidence="5" id="KW-1185">Reference proteome</keyword>
<evidence type="ECO:0000313" key="5">
    <source>
        <dbReference type="Proteomes" id="UP000316626"/>
    </source>
</evidence>
<dbReference type="Pfam" id="PF13786">
    <property type="entry name" value="DUF4179"/>
    <property type="match status" value="1"/>
</dbReference>
<evidence type="ECO:0000256" key="1">
    <source>
        <dbReference type="SAM" id="Phobius"/>
    </source>
</evidence>
<evidence type="ECO:0000259" key="3">
    <source>
        <dbReference type="Pfam" id="PF18705"/>
    </source>
</evidence>
<dbReference type="Gene3D" id="2.60.40.1630">
    <property type="entry name" value="bacillus anthracis domain"/>
    <property type="match status" value="1"/>
</dbReference>
<gene>
    <name evidence="4" type="ORF">FG384_04030</name>
</gene>
<dbReference type="OrthoDB" id="2725974at2"/>
<dbReference type="InterPro" id="IPR025436">
    <property type="entry name" value="DUF4179"/>
</dbReference>
<keyword evidence="1" id="KW-1133">Transmembrane helix</keyword>
<feature type="domain" description="DUF4179" evidence="2">
    <location>
        <begin position="45"/>
        <end position="139"/>
    </location>
</feature>
<dbReference type="InterPro" id="IPR040680">
    <property type="entry name" value="DUF5643"/>
</dbReference>
<protein>
    <submittedName>
        <fullName evidence="4">DUF4179 domain-containing protein</fullName>
    </submittedName>
</protein>
<evidence type="ECO:0000259" key="2">
    <source>
        <dbReference type="Pfam" id="PF13786"/>
    </source>
</evidence>
<name>A0A544TTN3_9BACI</name>
<organism evidence="4 5">
    <name type="scientific">Psychrobacillus vulpis</name>
    <dbReference type="NCBI Taxonomy" id="2325572"/>
    <lineage>
        <taxon>Bacteria</taxon>
        <taxon>Bacillati</taxon>
        <taxon>Bacillota</taxon>
        <taxon>Bacilli</taxon>
        <taxon>Bacillales</taxon>
        <taxon>Bacillaceae</taxon>
        <taxon>Psychrobacillus</taxon>
    </lineage>
</organism>
<proteinExistence type="predicted"/>
<comment type="caution">
    <text evidence="4">The sequence shown here is derived from an EMBL/GenBank/DDBJ whole genome shotgun (WGS) entry which is preliminary data.</text>
</comment>
<dbReference type="AlphaFoldDB" id="A0A544TTN3"/>
<keyword evidence="1" id="KW-0472">Membrane</keyword>
<keyword evidence="1" id="KW-0812">Transmembrane</keyword>
<accession>A0A544TTN3</accession>